<dbReference type="AlphaFoldDB" id="A0A5C6VC60"/>
<reference evidence="1 2" key="1">
    <citation type="journal article" date="2005" name="Int. J. Syst. Evol. Microbiol.">
        <title>Bacillus litoralis sp. nov., isolated from a tidal flat of the Yellow Sea in Korea.</title>
        <authorList>
            <person name="Yoon J.H."/>
            <person name="Oh T.K."/>
        </authorList>
    </citation>
    <scope>NUCLEOTIDE SEQUENCE [LARGE SCALE GENOMIC DNA]</scope>
    <source>
        <strain evidence="1 2">SW-211</strain>
    </source>
</reference>
<proteinExistence type="predicted"/>
<gene>
    <name evidence="1" type="ORF">FS935_21035</name>
</gene>
<comment type="caution">
    <text evidence="1">The sequence shown here is derived from an EMBL/GenBank/DDBJ whole genome shotgun (WGS) entry which is preliminary data.</text>
</comment>
<protein>
    <submittedName>
        <fullName evidence="1">DUF115 domain-containing protein</fullName>
    </submittedName>
</protein>
<dbReference type="EMBL" id="VOQF01000021">
    <property type="protein sequence ID" value="TXC82186.1"/>
    <property type="molecule type" value="Genomic_DNA"/>
</dbReference>
<keyword evidence="2" id="KW-1185">Reference proteome</keyword>
<evidence type="ECO:0000313" key="1">
    <source>
        <dbReference type="EMBL" id="TXC82186.1"/>
    </source>
</evidence>
<dbReference type="RefSeq" id="WP_146950612.1">
    <property type="nucleotide sequence ID" value="NZ_VOQF01000021.1"/>
</dbReference>
<evidence type="ECO:0000313" key="2">
    <source>
        <dbReference type="Proteomes" id="UP000321363"/>
    </source>
</evidence>
<organism evidence="1 2">
    <name type="scientific">Metabacillus litoralis</name>
    <dbReference type="NCBI Taxonomy" id="152268"/>
    <lineage>
        <taxon>Bacteria</taxon>
        <taxon>Bacillati</taxon>
        <taxon>Bacillota</taxon>
        <taxon>Bacilli</taxon>
        <taxon>Bacillales</taxon>
        <taxon>Bacillaceae</taxon>
        <taxon>Metabacillus</taxon>
    </lineage>
</organism>
<dbReference type="OrthoDB" id="344900at2"/>
<accession>A0A5C6VC60</accession>
<sequence>MKEGLKLLYSELINHKVRTIDYGILKYKKNDIVNKIKLNTKFKNINKGSRCFIVGNGPSIKNQDLSLLKNEIVFTVNQISRHPDFEKMESNYHFWADPIFFNLSKENPEDMELLEVFKGINTKKNKPVCFLPNIAVDFVERFNLQDELNISFYYPKLTFHDNYDYDFDFSHFIPGFQTVVQYAIAKAIYMGISEIYLLGCDSTGIISTINAFMDEDCNATYGYNISANEQKRLESLSKKFQMESSFYGWARILHLYKELNRYCIKRNVKLVNCSAKTIIDSIPRGNYEDIVEKKELK</sequence>
<name>A0A5C6VC60_9BACI</name>
<dbReference type="Proteomes" id="UP000321363">
    <property type="component" value="Unassembled WGS sequence"/>
</dbReference>
<dbReference type="Gene3D" id="3.90.1480.10">
    <property type="entry name" value="Alpha-2,3-sialyltransferase"/>
    <property type="match status" value="1"/>
</dbReference>